<dbReference type="SFLD" id="SFLDS00019">
    <property type="entry name" value="Glutathione_Transferase_(cytos"/>
    <property type="match status" value="1"/>
</dbReference>
<dbReference type="Gene3D" id="3.40.30.10">
    <property type="entry name" value="Glutaredoxin"/>
    <property type="match status" value="1"/>
</dbReference>
<dbReference type="InterPro" id="IPR040079">
    <property type="entry name" value="Glutathione_S-Trfase"/>
</dbReference>
<dbReference type="InterPro" id="IPR010987">
    <property type="entry name" value="Glutathione-S-Trfase_C-like"/>
</dbReference>
<feature type="domain" description="GST N-terminal" evidence="1">
    <location>
        <begin position="7"/>
        <end position="89"/>
    </location>
</feature>
<protein>
    <submittedName>
        <fullName evidence="3">Glutathione S-transferase family protein</fullName>
    </submittedName>
</protein>
<dbReference type="PROSITE" id="PS50405">
    <property type="entry name" value="GST_CTER"/>
    <property type="match status" value="1"/>
</dbReference>
<dbReference type="SUPFAM" id="SSF47616">
    <property type="entry name" value="GST C-terminal domain-like"/>
    <property type="match status" value="1"/>
</dbReference>
<dbReference type="EMBL" id="JBHSSW010000004">
    <property type="protein sequence ID" value="MFC6197117.1"/>
    <property type="molecule type" value="Genomic_DNA"/>
</dbReference>
<evidence type="ECO:0000313" key="3">
    <source>
        <dbReference type="EMBL" id="MFC6197117.1"/>
    </source>
</evidence>
<dbReference type="InterPro" id="IPR004046">
    <property type="entry name" value="GST_C"/>
</dbReference>
<proteinExistence type="predicted"/>
<dbReference type="CDD" id="cd03056">
    <property type="entry name" value="GST_N_4"/>
    <property type="match status" value="1"/>
</dbReference>
<dbReference type="Gene3D" id="1.20.1050.10">
    <property type="match status" value="1"/>
</dbReference>
<dbReference type="InterPro" id="IPR036249">
    <property type="entry name" value="Thioredoxin-like_sf"/>
</dbReference>
<dbReference type="RefSeq" id="WP_377375526.1">
    <property type="nucleotide sequence ID" value="NZ_JBHSSW010000004.1"/>
</dbReference>
<keyword evidence="4" id="KW-1185">Reference proteome</keyword>
<dbReference type="PANTHER" id="PTHR44051:SF2">
    <property type="entry name" value="HYPOTHETICAL GLUTATHIONE S-TRANSFERASE LIKE PROTEIN"/>
    <property type="match status" value="1"/>
</dbReference>
<reference evidence="4" key="1">
    <citation type="journal article" date="2019" name="Int. J. Syst. Evol. Microbiol.">
        <title>The Global Catalogue of Microorganisms (GCM) 10K type strain sequencing project: providing services to taxonomists for standard genome sequencing and annotation.</title>
        <authorList>
            <consortium name="The Broad Institute Genomics Platform"/>
            <consortium name="The Broad Institute Genome Sequencing Center for Infectious Disease"/>
            <person name="Wu L."/>
            <person name="Ma J."/>
        </authorList>
    </citation>
    <scope>NUCLEOTIDE SEQUENCE [LARGE SCALE GENOMIC DNA]</scope>
    <source>
        <strain evidence="4">CGMCC-1.15741</strain>
    </source>
</reference>
<dbReference type="SFLD" id="SFLDG01151">
    <property type="entry name" value="Main.2:_Nu-like"/>
    <property type="match status" value="1"/>
</dbReference>
<evidence type="ECO:0000259" key="1">
    <source>
        <dbReference type="PROSITE" id="PS50404"/>
    </source>
</evidence>
<dbReference type="PROSITE" id="PS50404">
    <property type="entry name" value="GST_NTER"/>
    <property type="match status" value="1"/>
</dbReference>
<evidence type="ECO:0000259" key="2">
    <source>
        <dbReference type="PROSITE" id="PS50405"/>
    </source>
</evidence>
<dbReference type="InterPro" id="IPR036282">
    <property type="entry name" value="Glutathione-S-Trfase_C_sf"/>
</dbReference>
<name>A0ABW1S6R9_9PROT</name>
<dbReference type="Pfam" id="PF00043">
    <property type="entry name" value="GST_C"/>
    <property type="match status" value="1"/>
</dbReference>
<comment type="caution">
    <text evidence="3">The sequence shown here is derived from an EMBL/GenBank/DDBJ whole genome shotgun (WGS) entry which is preliminary data.</text>
</comment>
<organism evidence="3 4">
    <name type="scientific">Ponticaulis profundi</name>
    <dbReference type="NCBI Taxonomy" id="2665222"/>
    <lineage>
        <taxon>Bacteria</taxon>
        <taxon>Pseudomonadati</taxon>
        <taxon>Pseudomonadota</taxon>
        <taxon>Alphaproteobacteria</taxon>
        <taxon>Hyphomonadales</taxon>
        <taxon>Hyphomonadaceae</taxon>
        <taxon>Ponticaulis</taxon>
    </lineage>
</organism>
<feature type="domain" description="GST C-terminal" evidence="2">
    <location>
        <begin position="93"/>
        <end position="213"/>
    </location>
</feature>
<dbReference type="SFLD" id="SFLDG00358">
    <property type="entry name" value="Main_(cytGST)"/>
    <property type="match status" value="1"/>
</dbReference>
<accession>A0ABW1S6R9</accession>
<dbReference type="PANTHER" id="PTHR44051">
    <property type="entry name" value="GLUTATHIONE S-TRANSFERASE-RELATED"/>
    <property type="match status" value="1"/>
</dbReference>
<dbReference type="Pfam" id="PF13409">
    <property type="entry name" value="GST_N_2"/>
    <property type="match status" value="1"/>
</dbReference>
<evidence type="ECO:0000313" key="4">
    <source>
        <dbReference type="Proteomes" id="UP001596303"/>
    </source>
</evidence>
<gene>
    <name evidence="3" type="ORF">ACFQDM_03465</name>
</gene>
<dbReference type="InterPro" id="IPR004045">
    <property type="entry name" value="Glutathione_S-Trfase_N"/>
</dbReference>
<sequence>MPQRDIEKLTLYGNTISGNCMKPKWTADLLGISYDWVEIDILAGDTQTEAFLALNPVGQVPFARWPDGRVLPQSNAIMLYLAESAQSDLIPVDPFRKAQMMSWLFWEQYSHETAIAVRRFQKHYLKKSDDEIDPNLLSKGRRALGVMEMQLTYTDWIVGDEMTLADIALVAYTRLAHEGGFDLGEFPSVERWVSRTEHALGIGHAMPREGAAL</sequence>
<dbReference type="SUPFAM" id="SSF52833">
    <property type="entry name" value="Thioredoxin-like"/>
    <property type="match status" value="1"/>
</dbReference>
<dbReference type="Proteomes" id="UP001596303">
    <property type="component" value="Unassembled WGS sequence"/>
</dbReference>